<evidence type="ECO:0000256" key="4">
    <source>
        <dbReference type="ARBA" id="ARBA00022927"/>
    </source>
</evidence>
<evidence type="ECO:0000256" key="8">
    <source>
        <dbReference type="SAM" id="MobiDB-lite"/>
    </source>
</evidence>
<keyword evidence="6" id="KW-0811">Translocation</keyword>
<keyword evidence="2" id="KW-0813">Transport</keyword>
<keyword evidence="3" id="KW-0812">Transmembrane</keyword>
<dbReference type="Proteomes" id="UP000319213">
    <property type="component" value="Unassembled WGS sequence"/>
</dbReference>
<proteinExistence type="predicted"/>
<evidence type="ECO:0000256" key="7">
    <source>
        <dbReference type="ARBA" id="ARBA00023136"/>
    </source>
</evidence>
<gene>
    <name evidence="9" type="ORF">FHX40_0401</name>
</gene>
<dbReference type="OrthoDB" id="3267321at2"/>
<keyword evidence="10" id="KW-1185">Reference proteome</keyword>
<evidence type="ECO:0000256" key="2">
    <source>
        <dbReference type="ARBA" id="ARBA00022448"/>
    </source>
</evidence>
<dbReference type="GO" id="GO:0015031">
    <property type="term" value="P:protein transport"/>
    <property type="evidence" value="ECO:0007669"/>
    <property type="project" value="UniProtKB-KW"/>
</dbReference>
<evidence type="ECO:0000313" key="9">
    <source>
        <dbReference type="EMBL" id="TQM73748.1"/>
    </source>
</evidence>
<dbReference type="InterPro" id="IPR003369">
    <property type="entry name" value="TatA/B/E"/>
</dbReference>
<dbReference type="PANTHER" id="PTHR33162:SF1">
    <property type="entry name" value="SEC-INDEPENDENT PROTEIN TRANSLOCASE PROTEIN TATA, CHLOROPLASTIC"/>
    <property type="match status" value="1"/>
</dbReference>
<evidence type="ECO:0000256" key="6">
    <source>
        <dbReference type="ARBA" id="ARBA00023010"/>
    </source>
</evidence>
<dbReference type="PANTHER" id="PTHR33162">
    <property type="entry name" value="SEC-INDEPENDENT PROTEIN TRANSLOCASE PROTEIN TATA, CHLOROPLASTIC"/>
    <property type="match status" value="1"/>
</dbReference>
<keyword evidence="4" id="KW-0653">Protein transport</keyword>
<keyword evidence="5" id="KW-1133">Transmembrane helix</keyword>
<dbReference type="GO" id="GO:0016020">
    <property type="term" value="C:membrane"/>
    <property type="evidence" value="ECO:0007669"/>
    <property type="project" value="UniProtKB-SubCell"/>
</dbReference>
<evidence type="ECO:0000256" key="3">
    <source>
        <dbReference type="ARBA" id="ARBA00022692"/>
    </source>
</evidence>
<keyword evidence="7" id="KW-0472">Membrane</keyword>
<protein>
    <submittedName>
        <fullName evidence="9">Sec-independent protein translocase protein TatB</fullName>
    </submittedName>
</protein>
<comment type="subcellular location">
    <subcellularLocation>
        <location evidence="1">Membrane</location>
        <topology evidence="1">Single-pass membrane protein</topology>
    </subcellularLocation>
</comment>
<accession>A0A543IT50</accession>
<feature type="region of interest" description="Disordered" evidence="8">
    <location>
        <begin position="85"/>
        <end position="130"/>
    </location>
</feature>
<dbReference type="PRINTS" id="PR01506">
    <property type="entry name" value="TATBPROTEIN"/>
</dbReference>
<evidence type="ECO:0000256" key="5">
    <source>
        <dbReference type="ARBA" id="ARBA00022989"/>
    </source>
</evidence>
<dbReference type="RefSeq" id="WP_142258019.1">
    <property type="nucleotide sequence ID" value="NZ_BMPV01000004.1"/>
</dbReference>
<evidence type="ECO:0000256" key="1">
    <source>
        <dbReference type="ARBA" id="ARBA00004167"/>
    </source>
</evidence>
<dbReference type="AlphaFoldDB" id="A0A543IT50"/>
<comment type="caution">
    <text evidence="9">The sequence shown here is derived from an EMBL/GenBank/DDBJ whole genome shotgun (WGS) entry which is preliminary data.</text>
</comment>
<dbReference type="Pfam" id="PF02416">
    <property type="entry name" value="TatA_B_E"/>
    <property type="match status" value="1"/>
</dbReference>
<dbReference type="Gene3D" id="1.20.5.3310">
    <property type="match status" value="1"/>
</dbReference>
<organism evidence="9 10">
    <name type="scientific">Thermopolyspora flexuosa</name>
    <dbReference type="NCBI Taxonomy" id="103836"/>
    <lineage>
        <taxon>Bacteria</taxon>
        <taxon>Bacillati</taxon>
        <taxon>Actinomycetota</taxon>
        <taxon>Actinomycetes</taxon>
        <taxon>Streptosporangiales</taxon>
        <taxon>Streptosporangiaceae</taxon>
        <taxon>Thermopolyspora</taxon>
    </lineage>
</organism>
<reference evidence="9 10" key="1">
    <citation type="submission" date="2019-06" db="EMBL/GenBank/DDBJ databases">
        <title>Sequencing the genomes of 1000 actinobacteria strains.</title>
        <authorList>
            <person name="Klenk H.-P."/>
        </authorList>
    </citation>
    <scope>NUCLEOTIDE SEQUENCE [LARGE SCALE GENOMIC DNA]</scope>
    <source>
        <strain evidence="9 10">DSM 43186</strain>
    </source>
</reference>
<dbReference type="NCBIfam" id="NF002377">
    <property type="entry name" value="PRK01371.1-4"/>
    <property type="match status" value="1"/>
</dbReference>
<evidence type="ECO:0000313" key="10">
    <source>
        <dbReference type="Proteomes" id="UP000319213"/>
    </source>
</evidence>
<sequence length="130" mass="14698">MFGLGWPEVLALVVIALLVFGPEKLPQAAQQAGRALRRLRRMANNARADLQAHLGPEFRNFDPADLNPKHFVRKHLLDDIERDWYRTPSPALPGSSRADDPLDDLYTPPSFTPQRSLNYGEIPPYDHEAT</sequence>
<name>A0A543IT50_9ACTN</name>
<dbReference type="EMBL" id="VFPQ01000001">
    <property type="protein sequence ID" value="TQM73748.1"/>
    <property type="molecule type" value="Genomic_DNA"/>
</dbReference>